<keyword evidence="2" id="KW-1185">Reference proteome</keyword>
<dbReference type="Proteomes" id="UP000006640">
    <property type="component" value="Chromosome"/>
</dbReference>
<organism evidence="1 2">
    <name type="scientific">Thermobispora bispora (strain ATCC 19993 / DSM 43833 / CBS 139.67 / JCM 10125 / KCTC 9307 / NBRC 14880 / R51)</name>
    <dbReference type="NCBI Taxonomy" id="469371"/>
    <lineage>
        <taxon>Bacteria</taxon>
        <taxon>Bacillati</taxon>
        <taxon>Actinomycetota</taxon>
        <taxon>Actinomycetes</taxon>
        <taxon>Streptosporangiales</taxon>
        <taxon>Streptosporangiaceae</taxon>
        <taxon>Thermobispora</taxon>
    </lineage>
</organism>
<evidence type="ECO:0008006" key="3">
    <source>
        <dbReference type="Google" id="ProtNLM"/>
    </source>
</evidence>
<accession>D6Y8R8</accession>
<dbReference type="eggNOG" id="ENOG5033BD3">
    <property type="taxonomic scope" value="Bacteria"/>
</dbReference>
<evidence type="ECO:0000313" key="2">
    <source>
        <dbReference type="Proteomes" id="UP000006640"/>
    </source>
</evidence>
<dbReference type="RefSeq" id="WP_013131498.1">
    <property type="nucleotide sequence ID" value="NC_014165.1"/>
</dbReference>
<dbReference type="EMBL" id="CP001874">
    <property type="protein sequence ID" value="ADG87965.1"/>
    <property type="molecule type" value="Genomic_DNA"/>
</dbReference>
<gene>
    <name evidence="1" type="ordered locus">Tbis_1246</name>
</gene>
<protein>
    <recommendedName>
        <fullName evidence="3">SPOR domain-containing protein</fullName>
    </recommendedName>
</protein>
<proteinExistence type="predicted"/>
<dbReference type="HOGENOM" id="CLU_191180_1_1_11"/>
<reference evidence="1 2" key="1">
    <citation type="submission" date="2010-01" db="EMBL/GenBank/DDBJ databases">
        <title>The complete genome of Thermobispora bispora DSM 43833.</title>
        <authorList>
            <consortium name="US DOE Joint Genome Institute (JGI-PGF)"/>
            <person name="Lucas S."/>
            <person name="Copeland A."/>
            <person name="Lapidus A."/>
            <person name="Glavina del Rio T."/>
            <person name="Dalin E."/>
            <person name="Tice H."/>
            <person name="Bruce D."/>
            <person name="Goodwin L."/>
            <person name="Pitluck S."/>
            <person name="Kyrpides N."/>
            <person name="Mavromatis K."/>
            <person name="Ivanova N."/>
            <person name="Mikhailova N."/>
            <person name="Chertkov O."/>
            <person name="Brettin T."/>
            <person name="Detter J.C."/>
            <person name="Han C."/>
            <person name="Larimer F."/>
            <person name="Land M."/>
            <person name="Hauser L."/>
            <person name="Markowitz V."/>
            <person name="Cheng J.-F."/>
            <person name="Hugenholtz P."/>
            <person name="Woyke T."/>
            <person name="Wu D."/>
            <person name="Jando M."/>
            <person name="Schneider S."/>
            <person name="Klenk H.-P."/>
            <person name="Eisen J.A."/>
        </authorList>
    </citation>
    <scope>NUCLEOTIDE SEQUENCE [LARGE SCALE GENOMIC DNA]</scope>
    <source>
        <strain evidence="2">ATCC 19993 / DSM 43833 / CBS 139.67 / JCM 10125 / KCTC 9307 / NBRC 14880 / R51</strain>
    </source>
</reference>
<evidence type="ECO:0000313" key="1">
    <source>
        <dbReference type="EMBL" id="ADG87965.1"/>
    </source>
</evidence>
<name>D6Y8R8_THEBD</name>
<sequence length="60" mass="6829">MSDQWWFCLKHMRVEPDQGCPNKSRMGPYASEEAASRALQTAAERNEAWAAQDEAWEGEA</sequence>
<dbReference type="STRING" id="469371.Tbis_1246"/>
<dbReference type="AlphaFoldDB" id="D6Y8R8"/>
<dbReference type="KEGG" id="tbi:Tbis_1246"/>